<dbReference type="InterPro" id="IPR009057">
    <property type="entry name" value="Homeodomain-like_sf"/>
</dbReference>
<dbReference type="InterPro" id="IPR003593">
    <property type="entry name" value="AAA+_ATPase"/>
</dbReference>
<dbReference type="InterPro" id="IPR011006">
    <property type="entry name" value="CheY-like_superfamily"/>
</dbReference>
<dbReference type="EMBL" id="CP018799">
    <property type="protein sequence ID" value="ATX78594.1"/>
    <property type="molecule type" value="Genomic_DNA"/>
</dbReference>
<dbReference type="KEGG" id="maes:Ga0123461_0141"/>
<evidence type="ECO:0000256" key="5">
    <source>
        <dbReference type="ARBA" id="ARBA00023163"/>
    </source>
</evidence>
<keyword evidence="3" id="KW-0805">Transcription regulation</keyword>
<dbReference type="GO" id="GO:0005524">
    <property type="term" value="F:ATP binding"/>
    <property type="evidence" value="ECO:0007669"/>
    <property type="project" value="UniProtKB-KW"/>
</dbReference>
<dbReference type="SMART" id="SM00382">
    <property type="entry name" value="AAA"/>
    <property type="match status" value="1"/>
</dbReference>
<dbReference type="Pfam" id="PF25601">
    <property type="entry name" value="AAA_lid_14"/>
    <property type="match status" value="1"/>
</dbReference>
<dbReference type="Gene3D" id="3.40.50.300">
    <property type="entry name" value="P-loop containing nucleotide triphosphate hydrolases"/>
    <property type="match status" value="1"/>
</dbReference>
<dbReference type="Pfam" id="PF00158">
    <property type="entry name" value="Sigma54_activat"/>
    <property type="match status" value="1"/>
</dbReference>
<dbReference type="PROSITE" id="PS00688">
    <property type="entry name" value="SIGMA54_INTERACT_3"/>
    <property type="match status" value="1"/>
</dbReference>
<protein>
    <submittedName>
        <fullName evidence="9">DNA-binding transcriptional response regulator, NtrC family</fullName>
    </submittedName>
</protein>
<dbReference type="GO" id="GO:0000160">
    <property type="term" value="P:phosphorelay signal transduction system"/>
    <property type="evidence" value="ECO:0007669"/>
    <property type="project" value="InterPro"/>
</dbReference>
<reference evidence="9 10" key="1">
    <citation type="submission" date="2016-12" db="EMBL/GenBank/DDBJ databases">
        <title>Isolation and genomic insights into novel planktonic Zetaproteobacteria from stratified waters of the Chesapeake Bay.</title>
        <authorList>
            <person name="McAllister S.M."/>
            <person name="Kato S."/>
            <person name="Chan C.S."/>
            <person name="Chiu B.K."/>
            <person name="Field E.K."/>
        </authorList>
    </citation>
    <scope>NUCLEOTIDE SEQUENCE [LARGE SCALE GENOMIC DNA]</scope>
    <source>
        <strain evidence="9 10">CP-5</strain>
    </source>
</reference>
<evidence type="ECO:0000256" key="2">
    <source>
        <dbReference type="ARBA" id="ARBA00022840"/>
    </source>
</evidence>
<proteinExistence type="predicted"/>
<gene>
    <name evidence="9" type="ORF">Ga0123461_0141</name>
</gene>
<keyword evidence="5" id="KW-0804">Transcription</keyword>
<name>A0A2K8L102_MARES</name>
<keyword evidence="6" id="KW-0597">Phosphoprotein</keyword>
<sequence length="464" mass="52095">MEQSAFILLVEDNDEFRQILKELLETSGYHVTAAPNATRAREALDLGKFDMCILDVRLPDGNGIELMREFRKGDPDMGIIIMTGYAEIDTAIDAVRLGANDFLKKPFALDEMLVRVTELMKTRQLRKDNTSLREQVRSTENLTGFTGQCAAMRHLQETVNLLGSSDSTILISGESGSGKEVLAKALHRTGSRSNKPLVSINCGAIPEELLESELFGHVKGAFTGAIKSRPGRFELANGGAIFLDEIGDMSPKLQVKLLRVLQERSFEPVGSQQSIEVDVRVIAATHRDLEEEVAAGRFREDLYYRLNVIPLHLPPLRERGDDILLLVNHFLNYFNSEKGSNITGLSNDAKQALLSYEWPGNVRELRNLVERVCTLKREGVVETSDLPSRMISEQARMAQNFQIDINEVDHIDLKATVDEFENHLIQSALERFNWNKNRAANFLSMNRTTLVEKIKKKGISQPSE</sequence>
<evidence type="ECO:0000259" key="8">
    <source>
        <dbReference type="PROSITE" id="PS50110"/>
    </source>
</evidence>
<dbReference type="SUPFAM" id="SSF52540">
    <property type="entry name" value="P-loop containing nucleoside triphosphate hydrolases"/>
    <property type="match status" value="1"/>
</dbReference>
<dbReference type="Gene3D" id="3.40.50.2300">
    <property type="match status" value="1"/>
</dbReference>
<dbReference type="Gene3D" id="1.10.10.60">
    <property type="entry name" value="Homeodomain-like"/>
    <property type="match status" value="1"/>
</dbReference>
<dbReference type="InterPro" id="IPR027417">
    <property type="entry name" value="P-loop_NTPase"/>
</dbReference>
<dbReference type="PROSITE" id="PS00675">
    <property type="entry name" value="SIGMA54_INTERACT_1"/>
    <property type="match status" value="1"/>
</dbReference>
<dbReference type="PROSITE" id="PS50110">
    <property type="entry name" value="RESPONSE_REGULATORY"/>
    <property type="match status" value="1"/>
</dbReference>
<dbReference type="GO" id="GO:0043565">
    <property type="term" value="F:sequence-specific DNA binding"/>
    <property type="evidence" value="ECO:0007669"/>
    <property type="project" value="InterPro"/>
</dbReference>
<dbReference type="OrthoDB" id="5287973at2"/>
<dbReference type="PANTHER" id="PTHR32071">
    <property type="entry name" value="TRANSCRIPTIONAL REGULATORY PROTEIN"/>
    <property type="match status" value="1"/>
</dbReference>
<dbReference type="PANTHER" id="PTHR32071:SF117">
    <property type="entry name" value="PTS-DEPENDENT DIHYDROXYACETONE KINASE OPERON REGULATORY PROTEIN-RELATED"/>
    <property type="match status" value="1"/>
</dbReference>
<dbReference type="SUPFAM" id="SSF46689">
    <property type="entry name" value="Homeodomain-like"/>
    <property type="match status" value="1"/>
</dbReference>
<evidence type="ECO:0000256" key="4">
    <source>
        <dbReference type="ARBA" id="ARBA00023125"/>
    </source>
</evidence>
<dbReference type="Pfam" id="PF00072">
    <property type="entry name" value="Response_reg"/>
    <property type="match status" value="1"/>
</dbReference>
<dbReference type="InterPro" id="IPR002078">
    <property type="entry name" value="Sigma_54_int"/>
</dbReference>
<evidence type="ECO:0000256" key="6">
    <source>
        <dbReference type="PROSITE-ProRule" id="PRU00169"/>
    </source>
</evidence>
<evidence type="ECO:0000256" key="3">
    <source>
        <dbReference type="ARBA" id="ARBA00023015"/>
    </source>
</evidence>
<dbReference type="PROSITE" id="PS50045">
    <property type="entry name" value="SIGMA54_INTERACT_4"/>
    <property type="match status" value="1"/>
</dbReference>
<evidence type="ECO:0000259" key="7">
    <source>
        <dbReference type="PROSITE" id="PS50045"/>
    </source>
</evidence>
<evidence type="ECO:0000313" key="10">
    <source>
        <dbReference type="Proteomes" id="UP000231701"/>
    </source>
</evidence>
<feature type="domain" description="Sigma-54 factor interaction" evidence="7">
    <location>
        <begin position="145"/>
        <end position="374"/>
    </location>
</feature>
<accession>A0A2K8L102</accession>
<evidence type="ECO:0000256" key="1">
    <source>
        <dbReference type="ARBA" id="ARBA00022741"/>
    </source>
</evidence>
<dbReference type="Pfam" id="PF02954">
    <property type="entry name" value="HTH_8"/>
    <property type="match status" value="1"/>
</dbReference>
<keyword evidence="2" id="KW-0067">ATP-binding</keyword>
<dbReference type="SUPFAM" id="SSF52172">
    <property type="entry name" value="CheY-like"/>
    <property type="match status" value="1"/>
</dbReference>
<feature type="modified residue" description="4-aspartylphosphate" evidence="6">
    <location>
        <position position="55"/>
    </location>
</feature>
<dbReference type="InterPro" id="IPR025944">
    <property type="entry name" value="Sigma_54_int_dom_CS"/>
</dbReference>
<dbReference type="Gene3D" id="1.10.8.60">
    <property type="match status" value="1"/>
</dbReference>
<dbReference type="GO" id="GO:0006355">
    <property type="term" value="P:regulation of DNA-templated transcription"/>
    <property type="evidence" value="ECO:0007669"/>
    <property type="project" value="InterPro"/>
</dbReference>
<dbReference type="InterPro" id="IPR025662">
    <property type="entry name" value="Sigma_54_int_dom_ATP-bd_1"/>
</dbReference>
<dbReference type="SMART" id="SM00448">
    <property type="entry name" value="REC"/>
    <property type="match status" value="1"/>
</dbReference>
<dbReference type="PRINTS" id="PR01590">
    <property type="entry name" value="HTHFIS"/>
</dbReference>
<dbReference type="InterPro" id="IPR002197">
    <property type="entry name" value="HTH_Fis"/>
</dbReference>
<dbReference type="RefSeq" id="WP_100276590.1">
    <property type="nucleotide sequence ID" value="NZ_CP018799.1"/>
</dbReference>
<dbReference type="InterPro" id="IPR001789">
    <property type="entry name" value="Sig_transdc_resp-reg_receiver"/>
</dbReference>
<dbReference type="CDD" id="cd00009">
    <property type="entry name" value="AAA"/>
    <property type="match status" value="1"/>
</dbReference>
<dbReference type="Proteomes" id="UP000231701">
    <property type="component" value="Chromosome"/>
</dbReference>
<feature type="domain" description="Response regulatory" evidence="8">
    <location>
        <begin position="6"/>
        <end position="120"/>
    </location>
</feature>
<organism evidence="9 10">
    <name type="scientific">Mariprofundus aestuarium</name>
    <dbReference type="NCBI Taxonomy" id="1921086"/>
    <lineage>
        <taxon>Bacteria</taxon>
        <taxon>Pseudomonadati</taxon>
        <taxon>Pseudomonadota</taxon>
        <taxon>Candidatius Mariprofundia</taxon>
        <taxon>Mariprofundales</taxon>
        <taxon>Mariprofundaceae</taxon>
        <taxon>Mariprofundus</taxon>
    </lineage>
</organism>
<dbReference type="FunFam" id="3.40.50.300:FF:000006">
    <property type="entry name" value="DNA-binding transcriptional regulator NtrC"/>
    <property type="match status" value="1"/>
</dbReference>
<keyword evidence="10" id="KW-1185">Reference proteome</keyword>
<dbReference type="InterPro" id="IPR058031">
    <property type="entry name" value="AAA_lid_NorR"/>
</dbReference>
<keyword evidence="1" id="KW-0547">Nucleotide-binding</keyword>
<keyword evidence="4 9" id="KW-0238">DNA-binding</keyword>
<dbReference type="AlphaFoldDB" id="A0A2K8L102"/>
<dbReference type="CDD" id="cd00156">
    <property type="entry name" value="REC"/>
    <property type="match status" value="1"/>
</dbReference>
<evidence type="ECO:0000313" key="9">
    <source>
        <dbReference type="EMBL" id="ATX78594.1"/>
    </source>
</evidence>